<evidence type="ECO:0000313" key="2">
    <source>
        <dbReference type="Proteomes" id="UP001177943"/>
    </source>
</evidence>
<dbReference type="AlphaFoldDB" id="A0AA95KTL3"/>
<reference evidence="1" key="1">
    <citation type="submission" date="2023-05" db="EMBL/GenBank/DDBJ databases">
        <title>Comparative genomics of Bacillaceae isolates and their secondary metabolite potential.</title>
        <authorList>
            <person name="Song L."/>
            <person name="Nielsen L.J."/>
            <person name="Mohite O."/>
            <person name="Xu X."/>
            <person name="Weber T."/>
            <person name="Kovacs A.T."/>
        </authorList>
    </citation>
    <scope>NUCLEOTIDE SEQUENCE</scope>
    <source>
        <strain evidence="1">B2_4</strain>
    </source>
</reference>
<dbReference type="Proteomes" id="UP001177943">
    <property type="component" value="Chromosome"/>
</dbReference>
<gene>
    <name evidence="1" type="ORF">QNH46_23535</name>
</gene>
<dbReference type="KEGG" id="pwn:QNH46_23535"/>
<sequence length="137" mass="15692">MFQDEKALVLQFVDQLKTTDSPWGEVKYGTEFDYQRGRTDIIVVSPEGKVIAIEAKLTKWKTALQQAYRNQCFADLSYVLLPETEINNASRYSLEFRKRGVGLCYLADGGINIAQDAYETEPLQPWLREKAMGFVEN</sequence>
<dbReference type="RefSeq" id="WP_283926276.1">
    <property type="nucleotide sequence ID" value="NZ_CP126084.1"/>
</dbReference>
<dbReference type="EMBL" id="CP126084">
    <property type="protein sequence ID" value="WHX48983.1"/>
    <property type="molecule type" value="Genomic_DNA"/>
</dbReference>
<name>A0AA95KTL3_9BACL</name>
<evidence type="ECO:0000313" key="1">
    <source>
        <dbReference type="EMBL" id="WHX48983.1"/>
    </source>
</evidence>
<accession>A0AA95KTL3</accession>
<organism evidence="1 2">
    <name type="scientific">Paenibacillus woosongensis</name>
    <dbReference type="NCBI Taxonomy" id="307580"/>
    <lineage>
        <taxon>Bacteria</taxon>
        <taxon>Bacillati</taxon>
        <taxon>Bacillota</taxon>
        <taxon>Bacilli</taxon>
        <taxon>Bacillales</taxon>
        <taxon>Paenibacillaceae</taxon>
        <taxon>Paenibacillus</taxon>
    </lineage>
</organism>
<protein>
    <submittedName>
        <fullName evidence="1">Uncharacterized protein</fullName>
    </submittedName>
</protein>
<proteinExistence type="predicted"/>